<dbReference type="SUPFAM" id="SSF53756">
    <property type="entry name" value="UDP-Glycosyltransferase/glycogen phosphorylase"/>
    <property type="match status" value="1"/>
</dbReference>
<evidence type="ECO:0000256" key="3">
    <source>
        <dbReference type="ARBA" id="ARBA00022679"/>
    </source>
</evidence>
<dbReference type="Gene3D" id="3.40.50.2000">
    <property type="entry name" value="Glycogen Phosphorylase B"/>
    <property type="match status" value="2"/>
</dbReference>
<dbReference type="GO" id="GO:0016757">
    <property type="term" value="F:glycosyltransferase activity"/>
    <property type="evidence" value="ECO:0007669"/>
    <property type="project" value="UniProtKB-KW"/>
</dbReference>
<dbReference type="CDD" id="cd03794">
    <property type="entry name" value="GT4_WbuB-like"/>
    <property type="match status" value="1"/>
</dbReference>
<feature type="domain" description="Glycosyltransferase subfamily 4-like N-terminal" evidence="4">
    <location>
        <begin position="189"/>
        <end position="367"/>
    </location>
</feature>
<dbReference type="Pfam" id="PF13579">
    <property type="entry name" value="Glyco_trans_4_4"/>
    <property type="match status" value="1"/>
</dbReference>
<dbReference type="RefSeq" id="WP_102238901.1">
    <property type="nucleotide sequence ID" value="NZ_PNHK01000003.1"/>
</dbReference>
<evidence type="ECO:0000313" key="6">
    <source>
        <dbReference type="Proteomes" id="UP000235598"/>
    </source>
</evidence>
<dbReference type="Pfam" id="PF13692">
    <property type="entry name" value="Glyco_trans_1_4"/>
    <property type="match status" value="1"/>
</dbReference>
<comment type="caution">
    <text evidence="5">The sequence shown here is derived from an EMBL/GenBank/DDBJ whole genome shotgun (WGS) entry which is preliminary data.</text>
</comment>
<dbReference type="PANTHER" id="PTHR45947:SF3">
    <property type="entry name" value="SULFOQUINOVOSYL TRANSFERASE SQD2"/>
    <property type="match status" value="1"/>
</dbReference>
<evidence type="ECO:0000259" key="4">
    <source>
        <dbReference type="Pfam" id="PF13579"/>
    </source>
</evidence>
<dbReference type="InterPro" id="IPR050194">
    <property type="entry name" value="Glycosyltransferase_grp1"/>
</dbReference>
<dbReference type="OrthoDB" id="509705at2"/>
<organism evidence="5 6">
    <name type="scientific">Brevibacterium paucivorans</name>
    <dbReference type="NCBI Taxonomy" id="170994"/>
    <lineage>
        <taxon>Bacteria</taxon>
        <taxon>Bacillati</taxon>
        <taxon>Actinomycetota</taxon>
        <taxon>Actinomycetes</taxon>
        <taxon>Micrococcales</taxon>
        <taxon>Brevibacteriaceae</taxon>
        <taxon>Brevibacterium</taxon>
    </lineage>
</organism>
<gene>
    <name evidence="5" type="ORF">CJ199_07620</name>
</gene>
<dbReference type="PANTHER" id="PTHR45947">
    <property type="entry name" value="SULFOQUINOVOSYL TRANSFERASE SQD2"/>
    <property type="match status" value="1"/>
</dbReference>
<name>A0A2N6VLI6_9MICO</name>
<keyword evidence="2" id="KW-0328">Glycosyltransferase</keyword>
<dbReference type="InterPro" id="IPR028098">
    <property type="entry name" value="Glyco_trans_4-like_N"/>
</dbReference>
<dbReference type="Proteomes" id="UP000235598">
    <property type="component" value="Unassembled WGS sequence"/>
</dbReference>
<dbReference type="EMBL" id="PNHK01000003">
    <property type="protein sequence ID" value="PMD04959.1"/>
    <property type="molecule type" value="Genomic_DNA"/>
</dbReference>
<sequence length="583" mass="63521">MSITFGLKQVIGLSLVVADHVATDPVFFGMQVVRRFPGRTVRIVGATMSKLPVDTARAIGAWCLGKNREAITIIEESSARGISAGVLGELALHLGQPESAIRLAKSVRNTSRRHKIEARALWYSGHMTRAVERAPHGSQLKRRLASELRLYSGERAPTVGKSVSVVAGADRNVDVAYMVNNSLPYTQSGYTIRTHEVLKGVQNSGLSVAALTRTGYPTLVGKWCPGPVQTVDGVDYARHLPARLERTPSARLDQQLTYLLEFLRATDAKILHTTTHFVNGLVARQAAETLGIPWVYEVRGMLEDTWASAHPEGFGTAVKSEKYIRFRQIETEVAKSADRVVTLGTTMAESLVVRGVPSERISVVPNGVGEGILNAQTLRSPHEVRETLGIPQQGFWVGAAASIVDYEGFETLIDAISLLRAKGEDVRLLLVGDGVALPALKEMARLYDVPAVFPGRVPQTLAHEFVQALDLYCIPRRDDPVCRLVTPLKPVEAAGLGRPVLLSEVPGLVEALPSEARMTAKPGDAKAWAEAITELQHDGNLRCALSARGREWVEQAASWSKRVEHIVATYQALSSELELDKLK</sequence>
<dbReference type="AlphaFoldDB" id="A0A2N6VLI6"/>
<evidence type="ECO:0000256" key="1">
    <source>
        <dbReference type="ARBA" id="ARBA00021292"/>
    </source>
</evidence>
<accession>A0A2N6VLI6</accession>
<evidence type="ECO:0000256" key="2">
    <source>
        <dbReference type="ARBA" id="ARBA00022676"/>
    </source>
</evidence>
<dbReference type="GO" id="GO:1901137">
    <property type="term" value="P:carbohydrate derivative biosynthetic process"/>
    <property type="evidence" value="ECO:0007669"/>
    <property type="project" value="UniProtKB-ARBA"/>
</dbReference>
<proteinExistence type="predicted"/>
<evidence type="ECO:0000313" key="5">
    <source>
        <dbReference type="EMBL" id="PMD04959.1"/>
    </source>
</evidence>
<keyword evidence="3" id="KW-0808">Transferase</keyword>
<reference evidence="5 6" key="1">
    <citation type="submission" date="2017-09" db="EMBL/GenBank/DDBJ databases">
        <title>Bacterial strain isolated from the female urinary microbiota.</title>
        <authorList>
            <person name="Thomas-White K."/>
            <person name="Kumar N."/>
            <person name="Forster S."/>
            <person name="Putonti C."/>
            <person name="Lawley T."/>
            <person name="Wolfe A.J."/>
        </authorList>
    </citation>
    <scope>NUCLEOTIDE SEQUENCE [LARGE SCALE GENOMIC DNA]</scope>
    <source>
        <strain evidence="5 6">UMB1301</strain>
    </source>
</reference>
<protein>
    <recommendedName>
        <fullName evidence="1">D-inositol 3-phosphate glycosyltransferase</fullName>
    </recommendedName>
</protein>